<dbReference type="InterPro" id="IPR051158">
    <property type="entry name" value="Metallophosphoesterase_sf"/>
</dbReference>
<dbReference type="RefSeq" id="WP_065524457.1">
    <property type="nucleotide sequence ID" value="NZ_CP016540.2"/>
</dbReference>
<accession>A0A1B1S4G2</accession>
<dbReference type="GO" id="GO:0009245">
    <property type="term" value="P:lipid A biosynthetic process"/>
    <property type="evidence" value="ECO:0007669"/>
    <property type="project" value="TreeGrafter"/>
</dbReference>
<dbReference type="GO" id="GO:0008758">
    <property type="term" value="F:UDP-2,3-diacylglucosamine hydrolase activity"/>
    <property type="evidence" value="ECO:0007669"/>
    <property type="project" value="TreeGrafter"/>
</dbReference>
<organism evidence="2 3">
    <name type="scientific">Planococcus versutus</name>
    <dbReference type="NCBI Taxonomy" id="1302659"/>
    <lineage>
        <taxon>Bacteria</taxon>
        <taxon>Bacillati</taxon>
        <taxon>Bacillota</taxon>
        <taxon>Bacilli</taxon>
        <taxon>Bacillales</taxon>
        <taxon>Caryophanaceae</taxon>
        <taxon>Planococcus</taxon>
    </lineage>
</organism>
<gene>
    <name evidence="2" type="ORF">I858_013880</name>
</gene>
<dbReference type="SUPFAM" id="SSF56300">
    <property type="entry name" value="Metallo-dependent phosphatases"/>
    <property type="match status" value="1"/>
</dbReference>
<evidence type="ECO:0000313" key="2">
    <source>
        <dbReference type="EMBL" id="ANU28078.1"/>
    </source>
</evidence>
<dbReference type="EMBL" id="CP016540">
    <property type="protein sequence ID" value="ANU28078.1"/>
    <property type="molecule type" value="Genomic_DNA"/>
</dbReference>
<dbReference type="InterPro" id="IPR004843">
    <property type="entry name" value="Calcineurin-like_PHP"/>
</dbReference>
<dbReference type="AlphaFoldDB" id="A0A1B1S4G2"/>
<name>A0A1B1S4G2_9BACL</name>
<dbReference type="Gene3D" id="3.60.21.10">
    <property type="match status" value="1"/>
</dbReference>
<sequence>MKYLMRIVLAAIALLVFMVRNAFSENLVKKTIKLPTQKKFRPFNLLFIADVHRRIIKAESLNFPIDIIIIGGDLVERGVPLERVANNIKLLSAYAPVYFVWGNNDREVDETSLRKIFDYYGVIVMDDISVPLFGNDQLRLVGLDHFAYKPNGFENAFRDVKKQDTVIFVSHTPFDFWKVKAPYSADLLLAGHTHGGQIRIGPFGMFRKGAIEWKRNRVELISNGFGTTTLHLRLGAPAEFHLLTITHSIDARE</sequence>
<dbReference type="STRING" id="1302659.I858_013880"/>
<reference evidence="2" key="1">
    <citation type="submission" date="2016-10" db="EMBL/GenBank/DDBJ databases">
        <authorList>
            <person name="See-Too W.S."/>
        </authorList>
    </citation>
    <scope>NUCLEOTIDE SEQUENCE</scope>
    <source>
        <strain evidence="2">L10.15</strain>
    </source>
</reference>
<protein>
    <submittedName>
        <fullName evidence="2">Phosphoesterase</fullName>
    </submittedName>
</protein>
<keyword evidence="3" id="KW-1185">Reference proteome</keyword>
<evidence type="ECO:0000259" key="1">
    <source>
        <dbReference type="Pfam" id="PF00149"/>
    </source>
</evidence>
<dbReference type="PANTHER" id="PTHR31302">
    <property type="entry name" value="TRANSMEMBRANE PROTEIN WITH METALLOPHOSPHOESTERASE DOMAIN-RELATED"/>
    <property type="match status" value="1"/>
</dbReference>
<dbReference type="GO" id="GO:0016020">
    <property type="term" value="C:membrane"/>
    <property type="evidence" value="ECO:0007669"/>
    <property type="project" value="GOC"/>
</dbReference>
<feature type="domain" description="Calcineurin-like phosphoesterase" evidence="1">
    <location>
        <begin position="45"/>
        <end position="195"/>
    </location>
</feature>
<dbReference type="InterPro" id="IPR029052">
    <property type="entry name" value="Metallo-depent_PP-like"/>
</dbReference>
<proteinExistence type="predicted"/>
<dbReference type="Pfam" id="PF00149">
    <property type="entry name" value="Metallophos"/>
    <property type="match status" value="1"/>
</dbReference>
<dbReference type="OrthoDB" id="9780884at2"/>
<dbReference type="PANTHER" id="PTHR31302:SF32">
    <property type="entry name" value="PHOSPHOESTERASE"/>
    <property type="match status" value="1"/>
</dbReference>
<evidence type="ECO:0000313" key="3">
    <source>
        <dbReference type="Proteomes" id="UP000053354"/>
    </source>
</evidence>
<dbReference type="Proteomes" id="UP000053354">
    <property type="component" value="Chromosome"/>
</dbReference>
<dbReference type="KEGG" id="pll:I858_013880"/>